<gene>
    <name evidence="2" type="ORF">Acr_18g0005770</name>
</gene>
<feature type="compositionally biased region" description="Polar residues" evidence="1">
    <location>
        <begin position="802"/>
        <end position="811"/>
    </location>
</feature>
<dbReference type="GO" id="GO:0007095">
    <property type="term" value="P:mitotic G2 DNA damage checkpoint signaling"/>
    <property type="evidence" value="ECO:0007669"/>
    <property type="project" value="TreeGrafter"/>
</dbReference>
<evidence type="ECO:0000313" key="3">
    <source>
        <dbReference type="Proteomes" id="UP000585474"/>
    </source>
</evidence>
<dbReference type="OrthoDB" id="1913152at2759"/>
<dbReference type="GO" id="GO:0006260">
    <property type="term" value="P:DNA replication"/>
    <property type="evidence" value="ECO:0007669"/>
    <property type="project" value="InterPro"/>
</dbReference>
<accession>A0A7J0G6L1</accession>
<feature type="region of interest" description="Disordered" evidence="1">
    <location>
        <begin position="685"/>
        <end position="740"/>
    </location>
</feature>
<dbReference type="EMBL" id="BJWL01000018">
    <property type="protein sequence ID" value="GFZ06407.1"/>
    <property type="molecule type" value="Genomic_DNA"/>
</dbReference>
<proteinExistence type="predicted"/>
<feature type="region of interest" description="Disordered" evidence="1">
    <location>
        <begin position="760"/>
        <end position="820"/>
    </location>
</feature>
<dbReference type="GO" id="GO:0003682">
    <property type="term" value="F:chromatin binding"/>
    <property type="evidence" value="ECO:0007669"/>
    <property type="project" value="TreeGrafter"/>
</dbReference>
<keyword evidence="3" id="KW-1185">Reference proteome</keyword>
<dbReference type="Proteomes" id="UP000585474">
    <property type="component" value="Unassembled WGS sequence"/>
</dbReference>
<dbReference type="AlphaFoldDB" id="A0A7J0G6L1"/>
<evidence type="ECO:0000256" key="1">
    <source>
        <dbReference type="SAM" id="MobiDB-lite"/>
    </source>
</evidence>
<sequence>MAQPIIDYSHTQRIVLLIDLHPLFHTQNPNPYLTSILATSKILLTFPSLSSSLFAFKLFFSSLSPLLSASSIHRLLGKPSPASLSFDSPPETLDSLYKTLNSLSASPILTELANSPPRASNVAGSLLQLVHDYAWDPKNEEISGTLHDFPAVRSNLVLLLSPIGRSLKSVFEFMNVDVDSELLTNVDTFCKIFCDVFSAVSDAYVDRDVHCSWVDVKFYLECSEERLEIDESVLQLGFLKNGIRSLGWAFCSTDAIILGSALVPFELIYPIIGISFNCINSNNFCKPIHAQLKLEISDVSGNPLECNCCDLELLNLKRPRLMLGDMMQTLEFGNSENEAREQDKSFWGQFGHGITKLHIKTITKCNVDVRTEGCSSNLILVRGHSGESGKSRKKYSGSLSFFADRVLEVLSNDMAFECSALELEEAYFASKFSNSKKLRFLKCWMKQIQKSRDDCLAVQDESKSSQHTEREMEGEASLVSGSETSEAFFSNVAKKMQDGLQSEGVDLQVLAERLVNLSIYWLHQKNEADNIMESQSSDDSRGKIIAGNLIKLLKEPKAMKENHKDNDPTISASDSGSTSYALKNIILLRMEILRSVVAESIEASTKRKLVKQICLLLEIIQYLVEGGFHGHVSLYDYVEKTIKSRYSHVLGDVVNKIYAQMDLLPYSDENESLILLLNSEDSNHSWREKERHENAETNRIHESFSAEDESTQPLEQDADSPQDVKREEQARKLSEAQERRERARRFVSFTTWVPDLQRVWAPKQPKAMSAKSESQQKKQKRKERHRGNHDVVCETPMIGKTHNGSNPSVSVSKALFQDDR</sequence>
<organism evidence="2 3">
    <name type="scientific">Actinidia rufa</name>
    <dbReference type="NCBI Taxonomy" id="165716"/>
    <lineage>
        <taxon>Eukaryota</taxon>
        <taxon>Viridiplantae</taxon>
        <taxon>Streptophyta</taxon>
        <taxon>Embryophyta</taxon>
        <taxon>Tracheophyta</taxon>
        <taxon>Spermatophyta</taxon>
        <taxon>Magnoliopsida</taxon>
        <taxon>eudicotyledons</taxon>
        <taxon>Gunneridae</taxon>
        <taxon>Pentapetalae</taxon>
        <taxon>asterids</taxon>
        <taxon>Ericales</taxon>
        <taxon>Actinidiaceae</taxon>
        <taxon>Actinidia</taxon>
    </lineage>
</organism>
<comment type="caution">
    <text evidence="2">The sequence shown here is derived from an EMBL/GenBank/DDBJ whole genome shotgun (WGS) entry which is preliminary data.</text>
</comment>
<feature type="compositionally biased region" description="Basic and acidic residues" evidence="1">
    <location>
        <begin position="685"/>
        <end position="704"/>
    </location>
</feature>
<name>A0A7J0G6L1_9ERIC</name>
<protein>
    <submittedName>
        <fullName evidence="2">Uncharacterized protein</fullName>
    </submittedName>
</protein>
<feature type="compositionally biased region" description="Basic residues" evidence="1">
    <location>
        <begin position="777"/>
        <end position="787"/>
    </location>
</feature>
<feature type="compositionally biased region" description="Basic and acidic residues" evidence="1">
    <location>
        <begin position="460"/>
        <end position="473"/>
    </location>
</feature>
<feature type="region of interest" description="Disordered" evidence="1">
    <location>
        <begin position="460"/>
        <end position="482"/>
    </location>
</feature>
<feature type="compositionally biased region" description="Acidic residues" evidence="1">
    <location>
        <begin position="705"/>
        <end position="720"/>
    </location>
</feature>
<reference evidence="2 3" key="1">
    <citation type="submission" date="2019-07" db="EMBL/GenBank/DDBJ databases">
        <title>De Novo Assembly of kiwifruit Actinidia rufa.</title>
        <authorList>
            <person name="Sugita-Konishi S."/>
            <person name="Sato K."/>
            <person name="Mori E."/>
            <person name="Abe Y."/>
            <person name="Kisaki G."/>
            <person name="Hamano K."/>
            <person name="Suezawa K."/>
            <person name="Otani M."/>
            <person name="Fukuda T."/>
            <person name="Manabe T."/>
            <person name="Gomi K."/>
            <person name="Tabuchi M."/>
            <person name="Akimitsu K."/>
            <person name="Kataoka I."/>
        </authorList>
    </citation>
    <scope>NUCLEOTIDE SEQUENCE [LARGE SCALE GENOMIC DNA]</scope>
    <source>
        <strain evidence="3">cv. Fuchu</strain>
    </source>
</reference>
<feature type="compositionally biased region" description="Basic and acidic residues" evidence="1">
    <location>
        <begin position="722"/>
        <end position="740"/>
    </location>
</feature>
<evidence type="ECO:0000313" key="2">
    <source>
        <dbReference type="EMBL" id="GFZ06407.1"/>
    </source>
</evidence>
<dbReference type="PANTHER" id="PTHR21556:SF2">
    <property type="entry name" value="TRESLIN"/>
    <property type="match status" value="1"/>
</dbReference>
<dbReference type="PANTHER" id="PTHR21556">
    <property type="entry name" value="TRESLIN"/>
    <property type="match status" value="1"/>
</dbReference>
<dbReference type="GO" id="GO:0005634">
    <property type="term" value="C:nucleus"/>
    <property type="evidence" value="ECO:0007669"/>
    <property type="project" value="InterPro"/>
</dbReference>
<dbReference type="InterPro" id="IPR026153">
    <property type="entry name" value="Treslin"/>
</dbReference>
<dbReference type="GO" id="GO:0033314">
    <property type="term" value="P:mitotic DNA replication checkpoint signaling"/>
    <property type="evidence" value="ECO:0007669"/>
    <property type="project" value="InterPro"/>
</dbReference>
<dbReference type="GO" id="GO:0030174">
    <property type="term" value="P:regulation of DNA-templated DNA replication initiation"/>
    <property type="evidence" value="ECO:0007669"/>
    <property type="project" value="TreeGrafter"/>
</dbReference>
<dbReference type="GO" id="GO:0010212">
    <property type="term" value="P:response to ionizing radiation"/>
    <property type="evidence" value="ECO:0007669"/>
    <property type="project" value="InterPro"/>
</dbReference>